<reference evidence="5 6" key="1">
    <citation type="submission" date="2024-02" db="EMBL/GenBank/DDBJ databases">
        <title>De novo assembly and annotation of 12 fungi associated with fruit tree decline syndrome in Ontario, Canada.</title>
        <authorList>
            <person name="Sulman M."/>
            <person name="Ellouze W."/>
            <person name="Ilyukhin E."/>
        </authorList>
    </citation>
    <scope>NUCLEOTIDE SEQUENCE [LARGE SCALE GENOMIC DNA]</scope>
    <source>
        <strain evidence="5 6">M11/M66-122</strain>
    </source>
</reference>
<dbReference type="PANTHER" id="PTHR14021">
    <property type="entry name" value="IRON-SULFUR CLUSTER CO-CHAPERONE PROTEIN HSCB"/>
    <property type="match status" value="1"/>
</dbReference>
<evidence type="ECO:0000259" key="4">
    <source>
        <dbReference type="Pfam" id="PF07743"/>
    </source>
</evidence>
<dbReference type="Gene3D" id="1.10.287.110">
    <property type="entry name" value="DnaJ domain"/>
    <property type="match status" value="1"/>
</dbReference>
<dbReference type="InterPro" id="IPR004640">
    <property type="entry name" value="HscB"/>
</dbReference>
<protein>
    <submittedName>
        <fullName evidence="5">Molecular chaperone</fullName>
    </submittedName>
</protein>
<keyword evidence="2" id="KW-0143">Chaperone</keyword>
<dbReference type="GO" id="GO:0001671">
    <property type="term" value="F:ATPase activator activity"/>
    <property type="evidence" value="ECO:0007669"/>
    <property type="project" value="InterPro"/>
</dbReference>
<comment type="similarity">
    <text evidence="1">Belongs to the HscB family.</text>
</comment>
<dbReference type="GO" id="GO:0051087">
    <property type="term" value="F:protein-folding chaperone binding"/>
    <property type="evidence" value="ECO:0007669"/>
    <property type="project" value="InterPro"/>
</dbReference>
<organism evidence="5 6">
    <name type="scientific">Diatrype stigma</name>
    <dbReference type="NCBI Taxonomy" id="117547"/>
    <lineage>
        <taxon>Eukaryota</taxon>
        <taxon>Fungi</taxon>
        <taxon>Dikarya</taxon>
        <taxon>Ascomycota</taxon>
        <taxon>Pezizomycotina</taxon>
        <taxon>Sordariomycetes</taxon>
        <taxon>Xylariomycetidae</taxon>
        <taxon>Xylariales</taxon>
        <taxon>Diatrypaceae</taxon>
        <taxon>Diatrype</taxon>
    </lineage>
</organism>
<dbReference type="Pfam" id="PF07743">
    <property type="entry name" value="HSCB_C"/>
    <property type="match status" value="1"/>
</dbReference>
<dbReference type="GO" id="GO:0051259">
    <property type="term" value="P:protein complex oligomerization"/>
    <property type="evidence" value="ECO:0007669"/>
    <property type="project" value="InterPro"/>
</dbReference>
<evidence type="ECO:0000313" key="6">
    <source>
        <dbReference type="Proteomes" id="UP001320420"/>
    </source>
</evidence>
<feature type="region of interest" description="Disordered" evidence="3">
    <location>
        <begin position="191"/>
        <end position="223"/>
    </location>
</feature>
<feature type="region of interest" description="Disordered" evidence="3">
    <location>
        <begin position="47"/>
        <end position="114"/>
    </location>
</feature>
<evidence type="ECO:0000256" key="2">
    <source>
        <dbReference type="ARBA" id="ARBA00023186"/>
    </source>
</evidence>
<dbReference type="Gene3D" id="1.20.1280.20">
    <property type="entry name" value="HscB, C-terminal domain"/>
    <property type="match status" value="1"/>
</dbReference>
<keyword evidence="6" id="KW-1185">Reference proteome</keyword>
<dbReference type="InterPro" id="IPR036869">
    <property type="entry name" value="J_dom_sf"/>
</dbReference>
<feature type="domain" description="Co-chaperone HscB C-terminal oligomerisation" evidence="4">
    <location>
        <begin position="227"/>
        <end position="298"/>
    </location>
</feature>
<evidence type="ECO:0000256" key="3">
    <source>
        <dbReference type="SAM" id="MobiDB-lite"/>
    </source>
</evidence>
<comment type="caution">
    <text evidence="5">The sequence shown here is derived from an EMBL/GenBank/DDBJ whole genome shotgun (WGS) entry which is preliminary data.</text>
</comment>
<dbReference type="Proteomes" id="UP001320420">
    <property type="component" value="Unassembled WGS sequence"/>
</dbReference>
<dbReference type="SUPFAM" id="SSF47144">
    <property type="entry name" value="HSC20 (HSCB), C-terminal oligomerisation domain"/>
    <property type="match status" value="1"/>
</dbReference>
<feature type="compositionally biased region" description="Polar residues" evidence="3">
    <location>
        <begin position="64"/>
        <end position="73"/>
    </location>
</feature>
<proteinExistence type="inferred from homology"/>
<sequence>MRSSFLLPRRQQVSRICDACRQQQKQQQQQQQQRNVASLSFLAFSSPISSSSKPKAHSPKRTIAPTSAPATTRSIHHSRALRSSAAKGEEQKPTAEAEAELPQTPPKTHYDFFPKTLPQGPPPAGPFHVDVRALRREYLALQAQAHPDRHPPGSKARAEALSARVNEAFATLANPFRRAVYVLDLKHEGHLRHQEQQQKEGSGVEGVGEAAARKQQHHADETAKLDDPELLGVVLEAREMVEEAQDEAELAPLREENEARIAESERAIEDAFARDDLDAAGREVVRLRYWVNIKESIDNWERGKPVVLEH</sequence>
<accession>A0AAN9UMC3</accession>
<dbReference type="GO" id="GO:0005739">
    <property type="term" value="C:mitochondrion"/>
    <property type="evidence" value="ECO:0007669"/>
    <property type="project" value="TreeGrafter"/>
</dbReference>
<evidence type="ECO:0000313" key="5">
    <source>
        <dbReference type="EMBL" id="KAK7750401.1"/>
    </source>
</evidence>
<dbReference type="GO" id="GO:0044571">
    <property type="term" value="P:[2Fe-2S] cluster assembly"/>
    <property type="evidence" value="ECO:0007669"/>
    <property type="project" value="InterPro"/>
</dbReference>
<dbReference type="PANTHER" id="PTHR14021:SF15">
    <property type="entry name" value="IRON-SULFUR CLUSTER CO-CHAPERONE PROTEIN HSCB"/>
    <property type="match status" value="1"/>
</dbReference>
<evidence type="ECO:0000256" key="1">
    <source>
        <dbReference type="ARBA" id="ARBA00010476"/>
    </source>
</evidence>
<dbReference type="EMBL" id="JAKJXP020000065">
    <property type="protein sequence ID" value="KAK7750401.1"/>
    <property type="molecule type" value="Genomic_DNA"/>
</dbReference>
<gene>
    <name evidence="5" type="primary">JAC1</name>
    <name evidence="5" type="ORF">SLS62_007700</name>
</gene>
<dbReference type="InterPro" id="IPR036386">
    <property type="entry name" value="HscB_C_sf"/>
</dbReference>
<name>A0AAN9UMC3_9PEZI</name>
<dbReference type="InterPro" id="IPR009073">
    <property type="entry name" value="HscB_oligo_C"/>
</dbReference>
<dbReference type="AlphaFoldDB" id="A0AAN9UMC3"/>
<dbReference type="SUPFAM" id="SSF46565">
    <property type="entry name" value="Chaperone J-domain"/>
    <property type="match status" value="1"/>
</dbReference>